<reference evidence="8 9" key="1">
    <citation type="journal article" date="2007" name="Nature">
        <title>Evolution of genes and genomes on the Drosophila phylogeny.</title>
        <authorList>
            <consortium name="Drosophila 12 Genomes Consortium"/>
            <person name="Clark A.G."/>
            <person name="Eisen M.B."/>
            <person name="Smith D.R."/>
            <person name="Bergman C.M."/>
            <person name="Oliver B."/>
            <person name="Markow T.A."/>
            <person name="Kaufman T.C."/>
            <person name="Kellis M."/>
            <person name="Gelbart W."/>
            <person name="Iyer V.N."/>
            <person name="Pollard D.A."/>
            <person name="Sackton T.B."/>
            <person name="Larracuente A.M."/>
            <person name="Singh N.D."/>
            <person name="Abad J.P."/>
            <person name="Abt D.N."/>
            <person name="Adryan B."/>
            <person name="Aguade M."/>
            <person name="Akashi H."/>
            <person name="Anderson W.W."/>
            <person name="Aquadro C.F."/>
            <person name="Ardell D.H."/>
            <person name="Arguello R."/>
            <person name="Artieri C.G."/>
            <person name="Barbash D.A."/>
            <person name="Barker D."/>
            <person name="Barsanti P."/>
            <person name="Batterham P."/>
            <person name="Batzoglou S."/>
            <person name="Begun D."/>
            <person name="Bhutkar A."/>
            <person name="Blanco E."/>
            <person name="Bosak S.A."/>
            <person name="Bradley R.K."/>
            <person name="Brand A.D."/>
            <person name="Brent M.R."/>
            <person name="Brooks A.N."/>
            <person name="Brown R.H."/>
            <person name="Butlin R.K."/>
            <person name="Caggese C."/>
            <person name="Calvi B.R."/>
            <person name="Bernardo de Carvalho A."/>
            <person name="Caspi A."/>
            <person name="Castrezana S."/>
            <person name="Celniker S.E."/>
            <person name="Chang J.L."/>
            <person name="Chapple C."/>
            <person name="Chatterji S."/>
            <person name="Chinwalla A."/>
            <person name="Civetta A."/>
            <person name="Clifton S.W."/>
            <person name="Comeron J.M."/>
            <person name="Costello J.C."/>
            <person name="Coyne J.A."/>
            <person name="Daub J."/>
            <person name="David R.G."/>
            <person name="Delcher A.L."/>
            <person name="Delehaunty K."/>
            <person name="Do C.B."/>
            <person name="Ebling H."/>
            <person name="Edwards K."/>
            <person name="Eickbush T."/>
            <person name="Evans J.D."/>
            <person name="Filipski A."/>
            <person name="Findeiss S."/>
            <person name="Freyhult E."/>
            <person name="Fulton L."/>
            <person name="Fulton R."/>
            <person name="Garcia A.C."/>
            <person name="Gardiner A."/>
            <person name="Garfield D.A."/>
            <person name="Garvin B.E."/>
            <person name="Gibson G."/>
            <person name="Gilbert D."/>
            <person name="Gnerre S."/>
            <person name="Godfrey J."/>
            <person name="Good R."/>
            <person name="Gotea V."/>
            <person name="Gravely B."/>
            <person name="Greenberg A.J."/>
            <person name="Griffiths-Jones S."/>
            <person name="Gross S."/>
            <person name="Guigo R."/>
            <person name="Gustafson E.A."/>
            <person name="Haerty W."/>
            <person name="Hahn M.W."/>
            <person name="Halligan D.L."/>
            <person name="Halpern A.L."/>
            <person name="Halter G.M."/>
            <person name="Han M.V."/>
            <person name="Heger A."/>
            <person name="Hillier L."/>
            <person name="Hinrichs A.S."/>
            <person name="Holmes I."/>
            <person name="Hoskins R.A."/>
            <person name="Hubisz M.J."/>
            <person name="Hultmark D."/>
            <person name="Huntley M.A."/>
            <person name="Jaffe D.B."/>
            <person name="Jagadeeshan S."/>
            <person name="Jeck W.R."/>
            <person name="Johnson J."/>
            <person name="Jones C.D."/>
            <person name="Jordan W.C."/>
            <person name="Karpen G.H."/>
            <person name="Kataoka E."/>
            <person name="Keightley P.D."/>
            <person name="Kheradpour P."/>
            <person name="Kirkness E.F."/>
            <person name="Koerich L.B."/>
            <person name="Kristiansen K."/>
            <person name="Kudrna D."/>
            <person name="Kulathinal R.J."/>
            <person name="Kumar S."/>
            <person name="Kwok R."/>
            <person name="Lander E."/>
            <person name="Langley C.H."/>
            <person name="Lapoint R."/>
            <person name="Lazzaro B.P."/>
            <person name="Lee S.J."/>
            <person name="Levesque L."/>
            <person name="Li R."/>
            <person name="Lin C.F."/>
            <person name="Lin M.F."/>
            <person name="Lindblad-Toh K."/>
            <person name="Llopart A."/>
            <person name="Long M."/>
            <person name="Low L."/>
            <person name="Lozovsky E."/>
            <person name="Lu J."/>
            <person name="Luo M."/>
            <person name="Machado C.A."/>
            <person name="Makalowski W."/>
            <person name="Marzo M."/>
            <person name="Matsuda M."/>
            <person name="Matzkin L."/>
            <person name="McAllister B."/>
            <person name="McBride C.S."/>
            <person name="McKernan B."/>
            <person name="McKernan K."/>
            <person name="Mendez-Lago M."/>
            <person name="Minx P."/>
            <person name="Mollenhauer M.U."/>
            <person name="Montooth K."/>
            <person name="Mount S.M."/>
            <person name="Mu X."/>
            <person name="Myers E."/>
            <person name="Negre B."/>
            <person name="Newfeld S."/>
            <person name="Nielsen R."/>
            <person name="Noor M.A."/>
            <person name="O'Grady P."/>
            <person name="Pachter L."/>
            <person name="Papaceit M."/>
            <person name="Parisi M.J."/>
            <person name="Parisi M."/>
            <person name="Parts L."/>
            <person name="Pedersen J.S."/>
            <person name="Pesole G."/>
            <person name="Phillippy A.M."/>
            <person name="Ponting C.P."/>
            <person name="Pop M."/>
            <person name="Porcelli D."/>
            <person name="Powell J.R."/>
            <person name="Prohaska S."/>
            <person name="Pruitt K."/>
            <person name="Puig M."/>
            <person name="Quesneville H."/>
            <person name="Ram K.R."/>
            <person name="Rand D."/>
            <person name="Rasmussen M.D."/>
            <person name="Reed L.K."/>
            <person name="Reenan R."/>
            <person name="Reily A."/>
            <person name="Remington K.A."/>
            <person name="Rieger T.T."/>
            <person name="Ritchie M.G."/>
            <person name="Robin C."/>
            <person name="Rogers Y.H."/>
            <person name="Rohde C."/>
            <person name="Rozas J."/>
            <person name="Rubenfield M.J."/>
            <person name="Ruiz A."/>
            <person name="Russo S."/>
            <person name="Salzberg S.L."/>
            <person name="Sanchez-Gracia A."/>
            <person name="Saranga D.J."/>
            <person name="Sato H."/>
            <person name="Schaeffer S.W."/>
            <person name="Schatz M.C."/>
            <person name="Schlenke T."/>
            <person name="Schwartz R."/>
            <person name="Segarra C."/>
            <person name="Singh R.S."/>
            <person name="Sirot L."/>
            <person name="Sirota M."/>
            <person name="Sisneros N.B."/>
            <person name="Smith C.D."/>
            <person name="Smith T.F."/>
            <person name="Spieth J."/>
            <person name="Stage D.E."/>
            <person name="Stark A."/>
            <person name="Stephan W."/>
            <person name="Strausberg R.L."/>
            <person name="Strempel S."/>
            <person name="Sturgill D."/>
            <person name="Sutton G."/>
            <person name="Sutton G.G."/>
            <person name="Tao W."/>
            <person name="Teichmann S."/>
            <person name="Tobari Y.N."/>
            <person name="Tomimura Y."/>
            <person name="Tsolas J.M."/>
            <person name="Valente V.L."/>
            <person name="Venter E."/>
            <person name="Venter J.C."/>
            <person name="Vicario S."/>
            <person name="Vieira F.G."/>
            <person name="Vilella A.J."/>
            <person name="Villasante A."/>
            <person name="Walenz B."/>
            <person name="Wang J."/>
            <person name="Wasserman M."/>
            <person name="Watts T."/>
            <person name="Wilson D."/>
            <person name="Wilson R.K."/>
            <person name="Wing R.A."/>
            <person name="Wolfner M.F."/>
            <person name="Wong A."/>
            <person name="Wong G.K."/>
            <person name="Wu C.I."/>
            <person name="Wu G."/>
            <person name="Yamamoto D."/>
            <person name="Yang H.P."/>
            <person name="Yang S.P."/>
            <person name="Yorke J.A."/>
            <person name="Yoshida K."/>
            <person name="Zdobnov E."/>
            <person name="Zhang P."/>
            <person name="Zhang Y."/>
            <person name="Zimin A.V."/>
            <person name="Baldwin J."/>
            <person name="Abdouelleil A."/>
            <person name="Abdulkadir J."/>
            <person name="Abebe A."/>
            <person name="Abera B."/>
            <person name="Abreu J."/>
            <person name="Acer S.C."/>
            <person name="Aftuck L."/>
            <person name="Alexander A."/>
            <person name="An P."/>
            <person name="Anderson E."/>
            <person name="Anderson S."/>
            <person name="Arachi H."/>
            <person name="Azer M."/>
            <person name="Bachantsang P."/>
            <person name="Barry A."/>
            <person name="Bayul T."/>
            <person name="Berlin A."/>
            <person name="Bessette D."/>
            <person name="Bloom T."/>
            <person name="Blye J."/>
            <person name="Boguslavskiy L."/>
            <person name="Bonnet C."/>
            <person name="Boukhgalter B."/>
            <person name="Bourzgui I."/>
            <person name="Brown A."/>
            <person name="Cahill P."/>
            <person name="Channer S."/>
            <person name="Cheshatsang Y."/>
            <person name="Chuda L."/>
            <person name="Citroen M."/>
            <person name="Collymore A."/>
            <person name="Cooke P."/>
            <person name="Costello M."/>
            <person name="D'Aco K."/>
            <person name="Daza R."/>
            <person name="De Haan G."/>
            <person name="DeGray S."/>
            <person name="DeMaso C."/>
            <person name="Dhargay N."/>
            <person name="Dooley K."/>
            <person name="Dooley E."/>
            <person name="Doricent M."/>
            <person name="Dorje P."/>
            <person name="Dorjee K."/>
            <person name="Dupes A."/>
            <person name="Elong R."/>
            <person name="Falk J."/>
            <person name="Farina A."/>
            <person name="Faro S."/>
            <person name="Ferguson D."/>
            <person name="Fisher S."/>
            <person name="Foley C.D."/>
            <person name="Franke A."/>
            <person name="Friedrich D."/>
            <person name="Gadbois L."/>
            <person name="Gearin G."/>
            <person name="Gearin C.R."/>
            <person name="Giannoukos G."/>
            <person name="Goode T."/>
            <person name="Graham J."/>
            <person name="Grandbois E."/>
            <person name="Grewal S."/>
            <person name="Gyaltsen K."/>
            <person name="Hafez N."/>
            <person name="Hagos B."/>
            <person name="Hall J."/>
            <person name="Henson C."/>
            <person name="Hollinger A."/>
            <person name="Honan T."/>
            <person name="Huard M.D."/>
            <person name="Hughes L."/>
            <person name="Hurhula B."/>
            <person name="Husby M.E."/>
            <person name="Kamat A."/>
            <person name="Kanga B."/>
            <person name="Kashin S."/>
            <person name="Khazanovich D."/>
            <person name="Kisner P."/>
            <person name="Lance K."/>
            <person name="Lara M."/>
            <person name="Lee W."/>
            <person name="Lennon N."/>
            <person name="Letendre F."/>
            <person name="LeVine R."/>
            <person name="Lipovsky A."/>
            <person name="Liu X."/>
            <person name="Liu J."/>
            <person name="Liu S."/>
            <person name="Lokyitsang T."/>
            <person name="Lokyitsang Y."/>
            <person name="Lubonja R."/>
            <person name="Lui A."/>
            <person name="MacDonald P."/>
            <person name="Magnisalis V."/>
            <person name="Maru K."/>
            <person name="Matthews C."/>
            <person name="McCusker W."/>
            <person name="McDonough S."/>
            <person name="Mehta T."/>
            <person name="Meldrim J."/>
            <person name="Meneus L."/>
            <person name="Mihai O."/>
            <person name="Mihalev A."/>
            <person name="Mihova T."/>
            <person name="Mittelman R."/>
            <person name="Mlenga V."/>
            <person name="Montmayeur A."/>
            <person name="Mulrain L."/>
            <person name="Navidi A."/>
            <person name="Naylor J."/>
            <person name="Negash T."/>
            <person name="Nguyen T."/>
            <person name="Nguyen N."/>
            <person name="Nicol R."/>
            <person name="Norbu C."/>
            <person name="Norbu N."/>
            <person name="Novod N."/>
            <person name="O'Neill B."/>
            <person name="Osman S."/>
            <person name="Markiewicz E."/>
            <person name="Oyono O.L."/>
            <person name="Patti C."/>
            <person name="Phunkhang P."/>
            <person name="Pierre F."/>
            <person name="Priest M."/>
            <person name="Raghuraman S."/>
            <person name="Rege F."/>
            <person name="Reyes R."/>
            <person name="Rise C."/>
            <person name="Rogov P."/>
            <person name="Ross K."/>
            <person name="Ryan E."/>
            <person name="Settipalli S."/>
            <person name="Shea T."/>
            <person name="Sherpa N."/>
            <person name="Shi L."/>
            <person name="Shih D."/>
            <person name="Sparrow T."/>
            <person name="Spaulding J."/>
            <person name="Stalker J."/>
            <person name="Stange-Thomann N."/>
            <person name="Stavropoulos S."/>
            <person name="Stone C."/>
            <person name="Strader C."/>
            <person name="Tesfaye S."/>
            <person name="Thomson T."/>
            <person name="Thoulutsang Y."/>
            <person name="Thoulutsang D."/>
            <person name="Topham K."/>
            <person name="Topping I."/>
            <person name="Tsamla T."/>
            <person name="Vassiliev H."/>
            <person name="Vo A."/>
            <person name="Wangchuk T."/>
            <person name="Wangdi T."/>
            <person name="Weiand M."/>
            <person name="Wilkinson J."/>
            <person name="Wilson A."/>
            <person name="Yadav S."/>
            <person name="Young G."/>
            <person name="Yu Q."/>
            <person name="Zembek L."/>
            <person name="Zhong D."/>
            <person name="Zimmer A."/>
            <person name="Zwirko Z."/>
            <person name="Jaffe D.B."/>
            <person name="Alvarez P."/>
            <person name="Brockman W."/>
            <person name="Butler J."/>
            <person name="Chin C."/>
            <person name="Gnerre S."/>
            <person name="Grabherr M."/>
            <person name="Kleber M."/>
            <person name="Mauceli E."/>
            <person name="MacCallum I."/>
        </authorList>
    </citation>
    <scope>NUCLEOTIDE SEQUENCE [LARGE SCALE GENOMIC DNA]</scope>
    <source>
        <strain evidence="9">Tucson 15010-1051.87</strain>
    </source>
</reference>
<keyword evidence="5" id="KW-0347">Helicase</keyword>
<evidence type="ECO:0000256" key="4">
    <source>
        <dbReference type="ARBA" id="ARBA00022801"/>
    </source>
</evidence>
<accession>B4LKE8</accession>
<dbReference type="GO" id="GO:0042078">
    <property type="term" value="P:germ-line stem cell division"/>
    <property type="evidence" value="ECO:0007669"/>
    <property type="project" value="TreeGrafter"/>
</dbReference>
<dbReference type="HOGENOM" id="CLU_440245_0_0_1"/>
<gene>
    <name evidence="8" type="primary">Dvir\GJ20142</name>
    <name evidence="8" type="ORF">Dvir_GJ20142</name>
</gene>
<dbReference type="EC" id="3.6.4.13" evidence="1"/>
<keyword evidence="9" id="KW-1185">Reference proteome</keyword>
<evidence type="ECO:0000256" key="2">
    <source>
        <dbReference type="ARBA" id="ARBA00022737"/>
    </source>
</evidence>
<name>B4LKE8_DROVI</name>
<evidence type="ECO:0000256" key="5">
    <source>
        <dbReference type="ARBA" id="ARBA00022806"/>
    </source>
</evidence>
<dbReference type="eggNOG" id="KOG0334">
    <property type="taxonomic scope" value="Eukaryota"/>
</dbReference>
<dbReference type="AlphaFoldDB" id="B4LKE8"/>
<dbReference type="PANTHER" id="PTHR22655:SF2">
    <property type="entry name" value="ATP-DEPENDENT RNA HELICASE TDRD12-RELATED"/>
    <property type="match status" value="1"/>
</dbReference>
<protein>
    <recommendedName>
        <fullName evidence="1">RNA helicase</fullName>
        <ecNumber evidence="1">3.6.4.13</ecNumber>
    </recommendedName>
</protein>
<dbReference type="GO" id="GO:0016787">
    <property type="term" value="F:hydrolase activity"/>
    <property type="evidence" value="ECO:0007669"/>
    <property type="project" value="UniProtKB-KW"/>
</dbReference>
<keyword evidence="2" id="KW-0677">Repeat</keyword>
<keyword evidence="6" id="KW-0067">ATP-binding</keyword>
<dbReference type="PANTHER" id="PTHR22655">
    <property type="entry name" value="ATP-DEPENDENT RNA HELICASE TDRD12-RELATED"/>
    <property type="match status" value="1"/>
</dbReference>
<sequence>MTQPDDEFPAFQMDNHAYCLAHAQQPVSSSKQNVLTGQILAGDSLLLIDAAKRPLDEYVQPLCQLYKLVRRRQQHVILVLVATRKRSLQLRAQFEKQLDSRQDLISAAEESETAAQLLCQRGGLLIATTAEFSNLKTPQLLTDAHLGCIVFDELERLQAYGGSCFQALKLTLWQLCSKPQLVVTSRLWLAAEMQQLLQHARKPLVFLQEALEAAVYGGLQLQVELGNSGARQMQQLMDYLRQQPYKKQRTLIYCTNETDFHELQQQLPKDDCLLHRGRGDKPRVDRWQQQNTGQILLLREHAPELLVDNVQSLIHFNMPSTWSQFRKRFAVFKTQIPNALMSTTNQQQLHSLLLLNKQSQRMLPQLIEFMQQHGHPIDEKLNAAHAQLQATHEASLVARKCVICPVLLLHGHCLTPTCQY</sequence>
<evidence type="ECO:0000256" key="1">
    <source>
        <dbReference type="ARBA" id="ARBA00012552"/>
    </source>
</evidence>
<organism evidence="8 9">
    <name type="scientific">Drosophila virilis</name>
    <name type="common">Fruit fly</name>
    <dbReference type="NCBI Taxonomy" id="7244"/>
    <lineage>
        <taxon>Eukaryota</taxon>
        <taxon>Metazoa</taxon>
        <taxon>Ecdysozoa</taxon>
        <taxon>Arthropoda</taxon>
        <taxon>Hexapoda</taxon>
        <taxon>Insecta</taxon>
        <taxon>Pterygota</taxon>
        <taxon>Neoptera</taxon>
        <taxon>Endopterygota</taxon>
        <taxon>Diptera</taxon>
        <taxon>Brachycera</taxon>
        <taxon>Muscomorpha</taxon>
        <taxon>Ephydroidea</taxon>
        <taxon>Drosophilidae</taxon>
        <taxon>Drosophila</taxon>
    </lineage>
</organism>
<dbReference type="GO" id="GO:0005524">
    <property type="term" value="F:ATP binding"/>
    <property type="evidence" value="ECO:0007669"/>
    <property type="project" value="UniProtKB-KW"/>
</dbReference>
<dbReference type="OrthoDB" id="249932at2759"/>
<evidence type="ECO:0000256" key="6">
    <source>
        <dbReference type="ARBA" id="ARBA00022840"/>
    </source>
</evidence>
<dbReference type="STRING" id="7244.B4LKE8"/>
<dbReference type="Proteomes" id="UP000008792">
    <property type="component" value="Unassembled WGS sequence"/>
</dbReference>
<dbReference type="EMBL" id="CH940648">
    <property type="protein sequence ID" value="EDW61739.2"/>
    <property type="molecule type" value="Genomic_DNA"/>
</dbReference>
<evidence type="ECO:0000256" key="7">
    <source>
        <dbReference type="ARBA" id="ARBA00047984"/>
    </source>
</evidence>
<dbReference type="GO" id="GO:0003724">
    <property type="term" value="F:RNA helicase activity"/>
    <property type="evidence" value="ECO:0007669"/>
    <property type="project" value="UniProtKB-EC"/>
</dbReference>
<dbReference type="SUPFAM" id="SSF52540">
    <property type="entry name" value="P-loop containing nucleoside triphosphate hydrolases"/>
    <property type="match status" value="1"/>
</dbReference>
<evidence type="ECO:0000313" key="9">
    <source>
        <dbReference type="Proteomes" id="UP000008792"/>
    </source>
</evidence>
<evidence type="ECO:0000256" key="3">
    <source>
        <dbReference type="ARBA" id="ARBA00022741"/>
    </source>
</evidence>
<dbReference type="SMR" id="B4LKE8"/>
<dbReference type="InParanoid" id="B4LKE8"/>
<proteinExistence type="predicted"/>
<keyword evidence="4" id="KW-0378">Hydrolase</keyword>
<evidence type="ECO:0000313" key="8">
    <source>
        <dbReference type="EMBL" id="EDW61739.2"/>
    </source>
</evidence>
<keyword evidence="3" id="KW-0547">Nucleotide-binding</keyword>
<dbReference type="InterPro" id="IPR027417">
    <property type="entry name" value="P-loop_NTPase"/>
</dbReference>
<comment type="catalytic activity">
    <reaction evidence="7">
        <text>ATP + H2O = ADP + phosphate + H(+)</text>
        <dbReference type="Rhea" id="RHEA:13065"/>
        <dbReference type="ChEBI" id="CHEBI:15377"/>
        <dbReference type="ChEBI" id="CHEBI:15378"/>
        <dbReference type="ChEBI" id="CHEBI:30616"/>
        <dbReference type="ChEBI" id="CHEBI:43474"/>
        <dbReference type="ChEBI" id="CHEBI:456216"/>
        <dbReference type="EC" id="3.6.4.13"/>
    </reaction>
</comment>